<comment type="caution">
    <text evidence="1">The sequence shown here is derived from an EMBL/GenBank/DDBJ whole genome shotgun (WGS) entry which is preliminary data.</text>
</comment>
<name>A0A940NUZ3_9BACI</name>
<dbReference type="Proteomes" id="UP000682134">
    <property type="component" value="Unassembled WGS sequence"/>
</dbReference>
<organism evidence="1 2">
    <name type="scientific">Gottfriedia endophytica</name>
    <dbReference type="NCBI Taxonomy" id="2820819"/>
    <lineage>
        <taxon>Bacteria</taxon>
        <taxon>Bacillati</taxon>
        <taxon>Bacillota</taxon>
        <taxon>Bacilli</taxon>
        <taxon>Bacillales</taxon>
        <taxon>Bacillaceae</taxon>
        <taxon>Gottfriedia</taxon>
    </lineage>
</organism>
<protein>
    <submittedName>
        <fullName evidence="1">Cysteine-rich CWC family protein</fullName>
    </submittedName>
</protein>
<proteinExistence type="predicted"/>
<accession>A0A940NUZ3</accession>
<evidence type="ECO:0000313" key="1">
    <source>
        <dbReference type="EMBL" id="MBP0725368.1"/>
    </source>
</evidence>
<evidence type="ECO:0000313" key="2">
    <source>
        <dbReference type="Proteomes" id="UP000682134"/>
    </source>
</evidence>
<dbReference type="InterPro" id="IPR032720">
    <property type="entry name" value="Cys_rich_CWC"/>
</dbReference>
<dbReference type="RefSeq" id="WP_209404856.1">
    <property type="nucleotide sequence ID" value="NZ_JAGIYQ010000005.1"/>
</dbReference>
<dbReference type="AlphaFoldDB" id="A0A940NUZ3"/>
<reference evidence="1" key="1">
    <citation type="submission" date="2021-04" db="EMBL/GenBank/DDBJ databases">
        <title>Genome seq and assembly of Bacillus sp.</title>
        <authorList>
            <person name="Chhetri G."/>
        </authorList>
    </citation>
    <scope>NUCLEOTIDE SEQUENCE</scope>
    <source>
        <strain evidence="1">RG28</strain>
    </source>
</reference>
<dbReference type="EMBL" id="JAGIYQ010000005">
    <property type="protein sequence ID" value="MBP0725368.1"/>
    <property type="molecule type" value="Genomic_DNA"/>
</dbReference>
<keyword evidence="2" id="KW-1185">Reference proteome</keyword>
<sequence length="62" mass="6957">MSVEGLQRICPNCGQDNNCQHGQGGCWCETVKVSRHLLELVPEDKMGKVCICKSCIEKFMNK</sequence>
<dbReference type="Pfam" id="PF14375">
    <property type="entry name" value="Cys_rich_CWC"/>
    <property type="match status" value="1"/>
</dbReference>
<gene>
    <name evidence="1" type="ORF">J5Y03_09230</name>
</gene>